<feature type="domain" description="Fe2OG dioxygenase" evidence="3">
    <location>
        <begin position="168"/>
        <end position="274"/>
    </location>
</feature>
<dbReference type="InterPro" id="IPR050231">
    <property type="entry name" value="Iron_ascorbate_oxido_reductase"/>
</dbReference>
<evidence type="ECO:0000256" key="1">
    <source>
        <dbReference type="ARBA" id="ARBA00008056"/>
    </source>
</evidence>
<name>A0A9P4QLH6_9PLEO</name>
<accession>A0A9P4QLH6</accession>
<dbReference type="Gene3D" id="2.60.120.330">
    <property type="entry name" value="B-lactam Antibiotic, Isopenicillin N Synthase, Chain"/>
    <property type="match status" value="1"/>
</dbReference>
<proteinExistence type="inferred from homology"/>
<gene>
    <name evidence="4" type="ORF">EJ04DRAFT_452007</name>
</gene>
<keyword evidence="2" id="KW-0408">Iron</keyword>
<dbReference type="GO" id="GO:0044283">
    <property type="term" value="P:small molecule biosynthetic process"/>
    <property type="evidence" value="ECO:0007669"/>
    <property type="project" value="UniProtKB-ARBA"/>
</dbReference>
<dbReference type="SUPFAM" id="SSF51197">
    <property type="entry name" value="Clavaminate synthase-like"/>
    <property type="match status" value="1"/>
</dbReference>
<protein>
    <submittedName>
        <fullName evidence="4">Oxoglutarate 3-dioxygenase</fullName>
    </submittedName>
</protein>
<dbReference type="InterPro" id="IPR027443">
    <property type="entry name" value="IPNS-like_sf"/>
</dbReference>
<dbReference type="Pfam" id="PF03171">
    <property type="entry name" value="2OG-FeII_Oxy"/>
    <property type="match status" value="1"/>
</dbReference>
<evidence type="ECO:0000259" key="3">
    <source>
        <dbReference type="PROSITE" id="PS51471"/>
    </source>
</evidence>
<dbReference type="EMBL" id="ML996354">
    <property type="protein sequence ID" value="KAF2727114.1"/>
    <property type="molecule type" value="Genomic_DNA"/>
</dbReference>
<dbReference type="InterPro" id="IPR005123">
    <property type="entry name" value="Oxoglu/Fe-dep_dioxygenase_dom"/>
</dbReference>
<dbReference type="OrthoDB" id="288590at2759"/>
<dbReference type="GO" id="GO:0016491">
    <property type="term" value="F:oxidoreductase activity"/>
    <property type="evidence" value="ECO:0007669"/>
    <property type="project" value="UniProtKB-KW"/>
</dbReference>
<comment type="caution">
    <text evidence="4">The sequence shown here is derived from an EMBL/GenBank/DDBJ whole genome shotgun (WGS) entry which is preliminary data.</text>
</comment>
<evidence type="ECO:0000313" key="5">
    <source>
        <dbReference type="Proteomes" id="UP000799444"/>
    </source>
</evidence>
<dbReference type="PROSITE" id="PS51471">
    <property type="entry name" value="FE2OG_OXY"/>
    <property type="match status" value="1"/>
</dbReference>
<evidence type="ECO:0000313" key="4">
    <source>
        <dbReference type="EMBL" id="KAF2727114.1"/>
    </source>
</evidence>
<organism evidence="4 5">
    <name type="scientific">Polyplosphaeria fusca</name>
    <dbReference type="NCBI Taxonomy" id="682080"/>
    <lineage>
        <taxon>Eukaryota</taxon>
        <taxon>Fungi</taxon>
        <taxon>Dikarya</taxon>
        <taxon>Ascomycota</taxon>
        <taxon>Pezizomycotina</taxon>
        <taxon>Dothideomycetes</taxon>
        <taxon>Pleosporomycetidae</taxon>
        <taxon>Pleosporales</taxon>
        <taxon>Tetraplosphaeriaceae</taxon>
        <taxon>Polyplosphaeria</taxon>
    </lineage>
</organism>
<evidence type="ECO:0000256" key="2">
    <source>
        <dbReference type="RuleBase" id="RU003682"/>
    </source>
</evidence>
<dbReference type="InterPro" id="IPR026992">
    <property type="entry name" value="DIOX_N"/>
</dbReference>
<dbReference type="AlphaFoldDB" id="A0A9P4QLH6"/>
<dbReference type="Proteomes" id="UP000799444">
    <property type="component" value="Unassembled WGS sequence"/>
</dbReference>
<reference evidence="4" key="1">
    <citation type="journal article" date="2020" name="Stud. Mycol.">
        <title>101 Dothideomycetes genomes: a test case for predicting lifestyles and emergence of pathogens.</title>
        <authorList>
            <person name="Haridas S."/>
            <person name="Albert R."/>
            <person name="Binder M."/>
            <person name="Bloem J."/>
            <person name="Labutti K."/>
            <person name="Salamov A."/>
            <person name="Andreopoulos B."/>
            <person name="Baker S."/>
            <person name="Barry K."/>
            <person name="Bills G."/>
            <person name="Bluhm B."/>
            <person name="Cannon C."/>
            <person name="Castanera R."/>
            <person name="Culley D."/>
            <person name="Daum C."/>
            <person name="Ezra D."/>
            <person name="Gonzalez J."/>
            <person name="Henrissat B."/>
            <person name="Kuo A."/>
            <person name="Liang C."/>
            <person name="Lipzen A."/>
            <person name="Lutzoni F."/>
            <person name="Magnuson J."/>
            <person name="Mondo S."/>
            <person name="Nolan M."/>
            <person name="Ohm R."/>
            <person name="Pangilinan J."/>
            <person name="Park H.-J."/>
            <person name="Ramirez L."/>
            <person name="Alfaro M."/>
            <person name="Sun H."/>
            <person name="Tritt A."/>
            <person name="Yoshinaga Y."/>
            <person name="Zwiers L.-H."/>
            <person name="Turgeon B."/>
            <person name="Goodwin S."/>
            <person name="Spatafora J."/>
            <person name="Crous P."/>
            <person name="Grigoriev I."/>
        </authorList>
    </citation>
    <scope>NUCLEOTIDE SEQUENCE</scope>
    <source>
        <strain evidence="4">CBS 125425</strain>
    </source>
</reference>
<dbReference type="GO" id="GO:0046872">
    <property type="term" value="F:metal ion binding"/>
    <property type="evidence" value="ECO:0007669"/>
    <property type="project" value="UniProtKB-KW"/>
</dbReference>
<dbReference type="Pfam" id="PF14226">
    <property type="entry name" value="DIOX_N"/>
    <property type="match status" value="1"/>
</dbReference>
<comment type="similarity">
    <text evidence="1 2">Belongs to the iron/ascorbate-dependent oxidoreductase family.</text>
</comment>
<sequence>MASTLPIIDFAPFLSPTASPAAKQKVAFEIDRACRDVGFFYLKGHGISPELIARMLTSARDFFEHATTEEKEKIAIKSTKEGGDNARGWLRVENAEKGSHEAVDFYRPVEMRGPPYTTGMGENKWPSSLPGFQALANTYIGKLESLGREVVRAMAIGLEVDAELFLDRIDKAFWNLRILGYEGRKSKTPALAGIGEHTDFGILTFLLADSTKQSLQVLSKSGEWIWADPIDGCYVCNIGDMMSEWTRGAYKSTLHRVCHTSDSLRISIPFFFDPNWDAFISPVLPDTDGMLRPDEGIRYQDKFVRSIDYPLWRDSPMEASYAPKAMIK</sequence>
<keyword evidence="2" id="KW-0479">Metal-binding</keyword>
<keyword evidence="2" id="KW-0560">Oxidoreductase</keyword>
<dbReference type="PANTHER" id="PTHR47990">
    <property type="entry name" value="2-OXOGLUTARATE (2OG) AND FE(II)-DEPENDENT OXYGENASE SUPERFAMILY PROTEIN-RELATED"/>
    <property type="match status" value="1"/>
</dbReference>
<dbReference type="InterPro" id="IPR044861">
    <property type="entry name" value="IPNS-like_FE2OG_OXY"/>
</dbReference>
<dbReference type="PRINTS" id="PR00682">
    <property type="entry name" value="IPNSYNTHASE"/>
</dbReference>
<keyword evidence="5" id="KW-1185">Reference proteome</keyword>